<name>A0A1G2BZM8_9BACT</name>
<organism evidence="1 2">
    <name type="scientific">Candidatus Komeilibacteria bacterium RIFOXYC1_FULL_37_11</name>
    <dbReference type="NCBI Taxonomy" id="1798555"/>
    <lineage>
        <taxon>Bacteria</taxon>
        <taxon>Candidatus Komeiliibacteriota</taxon>
    </lineage>
</organism>
<protein>
    <submittedName>
        <fullName evidence="1">Uncharacterized protein</fullName>
    </submittedName>
</protein>
<gene>
    <name evidence="1" type="ORF">A2406_02240</name>
</gene>
<sequence length="62" mass="7090">MTATINTRITPDGYFVQSWTAGCGKAHKTWFDKSVRKVLSITSICDDFYRTRAKALIDVKLY</sequence>
<evidence type="ECO:0000313" key="1">
    <source>
        <dbReference type="EMBL" id="OGY94624.1"/>
    </source>
</evidence>
<accession>A0A1G2BZM8</accession>
<dbReference type="Proteomes" id="UP000177626">
    <property type="component" value="Unassembled WGS sequence"/>
</dbReference>
<proteinExistence type="predicted"/>
<dbReference type="EMBL" id="MHKQ01000005">
    <property type="protein sequence ID" value="OGY94624.1"/>
    <property type="molecule type" value="Genomic_DNA"/>
</dbReference>
<comment type="caution">
    <text evidence="1">The sequence shown here is derived from an EMBL/GenBank/DDBJ whole genome shotgun (WGS) entry which is preliminary data.</text>
</comment>
<evidence type="ECO:0000313" key="2">
    <source>
        <dbReference type="Proteomes" id="UP000177626"/>
    </source>
</evidence>
<dbReference type="AlphaFoldDB" id="A0A1G2BZM8"/>
<reference evidence="1 2" key="1">
    <citation type="journal article" date="2016" name="Nat. Commun.">
        <title>Thousands of microbial genomes shed light on interconnected biogeochemical processes in an aquifer system.</title>
        <authorList>
            <person name="Anantharaman K."/>
            <person name="Brown C.T."/>
            <person name="Hug L.A."/>
            <person name="Sharon I."/>
            <person name="Castelle C.J."/>
            <person name="Probst A.J."/>
            <person name="Thomas B.C."/>
            <person name="Singh A."/>
            <person name="Wilkins M.J."/>
            <person name="Karaoz U."/>
            <person name="Brodie E.L."/>
            <person name="Williams K.H."/>
            <person name="Hubbard S.S."/>
            <person name="Banfield J.F."/>
        </authorList>
    </citation>
    <scope>NUCLEOTIDE SEQUENCE [LARGE SCALE GENOMIC DNA]</scope>
</reference>